<proteinExistence type="predicted"/>
<gene>
    <name evidence="2" type="ORF">LCGC14_3164580</name>
</gene>
<accession>A0A0F8WCZ9</accession>
<dbReference type="Pfam" id="PF19278">
    <property type="entry name" value="Hydant_A_C"/>
    <property type="match status" value="1"/>
</dbReference>
<comment type="caution">
    <text evidence="2">The sequence shown here is derived from an EMBL/GenBank/DDBJ whole genome shotgun (WGS) entry which is preliminary data.</text>
</comment>
<evidence type="ECO:0000259" key="1">
    <source>
        <dbReference type="Pfam" id="PF19278"/>
    </source>
</evidence>
<evidence type="ECO:0000313" key="2">
    <source>
        <dbReference type="EMBL" id="KKK45990.1"/>
    </source>
</evidence>
<dbReference type="InterPro" id="IPR049517">
    <property type="entry name" value="ACX-like_C"/>
</dbReference>
<protein>
    <recommendedName>
        <fullName evidence="1">Acetophenone carboxylase-like C-terminal domain-containing protein</fullName>
    </recommendedName>
</protein>
<dbReference type="AlphaFoldDB" id="A0A0F8WCZ9"/>
<feature type="domain" description="Acetophenone carboxylase-like C-terminal" evidence="1">
    <location>
        <begin position="79"/>
        <end position="115"/>
    </location>
</feature>
<sequence>MIVFRIPGNQDNPKGNPIGYTRTTQGSKWTEKYKRYQKWKDYIWASFLKAEPKPPRFAGIKVSINCYIFYDNKDHRRPDPGNVVKGPAIIEAEYTTIVVPPHLQYVVDKYQIAKLVSQQEVS</sequence>
<dbReference type="EMBL" id="LAZR01070044">
    <property type="protein sequence ID" value="KKK45990.1"/>
    <property type="molecule type" value="Genomic_DNA"/>
</dbReference>
<organism evidence="2">
    <name type="scientific">marine sediment metagenome</name>
    <dbReference type="NCBI Taxonomy" id="412755"/>
    <lineage>
        <taxon>unclassified sequences</taxon>
        <taxon>metagenomes</taxon>
        <taxon>ecological metagenomes</taxon>
    </lineage>
</organism>
<name>A0A0F8WCZ9_9ZZZZ</name>
<reference evidence="2" key="1">
    <citation type="journal article" date="2015" name="Nature">
        <title>Complex archaea that bridge the gap between prokaryotes and eukaryotes.</title>
        <authorList>
            <person name="Spang A."/>
            <person name="Saw J.H."/>
            <person name="Jorgensen S.L."/>
            <person name="Zaremba-Niedzwiedzka K."/>
            <person name="Martijn J."/>
            <person name="Lind A.E."/>
            <person name="van Eijk R."/>
            <person name="Schleper C."/>
            <person name="Guy L."/>
            <person name="Ettema T.J."/>
        </authorList>
    </citation>
    <scope>NUCLEOTIDE SEQUENCE</scope>
</reference>